<evidence type="ECO:0000256" key="4">
    <source>
        <dbReference type="SAM" id="MobiDB-lite"/>
    </source>
</evidence>
<keyword evidence="3" id="KW-0862">Zinc</keyword>
<dbReference type="PANTHER" id="PTHR11085:SF7">
    <property type="entry name" value="NAD-DEPENDENT PROTEIN DEACETYLASE"/>
    <property type="match status" value="1"/>
</dbReference>
<protein>
    <recommendedName>
        <fullName evidence="5">Deacetylase sirtuin-type domain-containing protein</fullName>
    </recommendedName>
</protein>
<dbReference type="InterPro" id="IPR050134">
    <property type="entry name" value="NAD-dep_sirtuin_deacylases"/>
</dbReference>
<feature type="binding site" evidence="3">
    <location>
        <position position="155"/>
    </location>
    <ligand>
        <name>Zn(2+)</name>
        <dbReference type="ChEBI" id="CHEBI:29105"/>
    </ligand>
</feature>
<dbReference type="GO" id="GO:0005634">
    <property type="term" value="C:nucleus"/>
    <property type="evidence" value="ECO:0007669"/>
    <property type="project" value="TreeGrafter"/>
</dbReference>
<dbReference type="GO" id="GO:0070403">
    <property type="term" value="F:NAD+ binding"/>
    <property type="evidence" value="ECO:0007669"/>
    <property type="project" value="InterPro"/>
</dbReference>
<keyword evidence="1" id="KW-0808">Transferase</keyword>
<sequence>MSKDYCHISHGISFFFFRRGLFSSNGNRPKVTSVQDVANFIKEDIFKNIVVVAGAGISTPSGIPDFRTPGTGLYDNLQQYKIPYPEAIFDIDYFHHNPNHSSYLPRNFIPRANTDLITYIIFAVTYKREGCCSALAGIPPEKLVEAHGTFSTATCVICRQKHDGSDLKEPIFSDRLPKCKKRGCPGIVKPDITFFGEDLPQRFYFYLKDMLQTDLVIVMGTSLEVQPFAGIVDTVKWDVPRILFNMHPVGPFRYHRRAQDFVSPGDLISSVQKFAASAGWKADLTELITKEEGSYVVHEGKNSNRDSGVIVNDIKRTDAPSEEKSAQISSFLNGSKQNNSIPPPSEENIESEDKSTQVTFLRKTKPPLPKPQNTVTVKQPLNTLNTRPYGYSQKRLPNRPSVPANLVEKGRLRYVNRELNPRPNSAELPKIAYRHRLQPSYDARIFAIRVPESSSESSLTLESSSESDCG</sequence>
<keyword evidence="3" id="KW-0479">Metal-binding</keyword>
<dbReference type="GO" id="GO:0017136">
    <property type="term" value="F:histone deacetylase activity, NAD-dependent"/>
    <property type="evidence" value="ECO:0007669"/>
    <property type="project" value="TreeGrafter"/>
</dbReference>
<dbReference type="InterPro" id="IPR029035">
    <property type="entry name" value="DHS-like_NAD/FAD-binding_dom"/>
</dbReference>
<evidence type="ECO:0000313" key="7">
    <source>
        <dbReference type="Proteomes" id="UP001186944"/>
    </source>
</evidence>
<reference evidence="6" key="1">
    <citation type="submission" date="2019-08" db="EMBL/GenBank/DDBJ databases">
        <title>The improved chromosome-level genome for the pearl oyster Pinctada fucata martensii using PacBio sequencing and Hi-C.</title>
        <authorList>
            <person name="Zheng Z."/>
        </authorList>
    </citation>
    <scope>NUCLEOTIDE SEQUENCE</scope>
    <source>
        <strain evidence="6">ZZ-2019</strain>
        <tissue evidence="6">Adductor muscle</tissue>
    </source>
</reference>
<dbReference type="InterPro" id="IPR026590">
    <property type="entry name" value="Ssirtuin_cat_dom"/>
</dbReference>
<dbReference type="EMBL" id="VSWD01000005">
    <property type="protein sequence ID" value="KAK3103077.1"/>
    <property type="molecule type" value="Genomic_DNA"/>
</dbReference>
<organism evidence="6 7">
    <name type="scientific">Pinctada imbricata</name>
    <name type="common">Atlantic pearl-oyster</name>
    <name type="synonym">Pinctada martensii</name>
    <dbReference type="NCBI Taxonomy" id="66713"/>
    <lineage>
        <taxon>Eukaryota</taxon>
        <taxon>Metazoa</taxon>
        <taxon>Spiralia</taxon>
        <taxon>Lophotrochozoa</taxon>
        <taxon>Mollusca</taxon>
        <taxon>Bivalvia</taxon>
        <taxon>Autobranchia</taxon>
        <taxon>Pteriomorphia</taxon>
        <taxon>Pterioida</taxon>
        <taxon>Pterioidea</taxon>
        <taxon>Pteriidae</taxon>
        <taxon>Pinctada</taxon>
    </lineage>
</organism>
<accession>A0AA88YKI2</accession>
<dbReference type="Gene3D" id="3.40.50.1220">
    <property type="entry name" value="TPP-binding domain"/>
    <property type="match status" value="1"/>
</dbReference>
<feature type="binding site" evidence="3">
    <location>
        <position position="179"/>
    </location>
    <ligand>
        <name>Zn(2+)</name>
        <dbReference type="ChEBI" id="CHEBI:29105"/>
    </ligand>
</feature>
<dbReference type="AlphaFoldDB" id="A0AA88YKI2"/>
<keyword evidence="2" id="KW-0520">NAD</keyword>
<dbReference type="InterPro" id="IPR003000">
    <property type="entry name" value="Sirtuin"/>
</dbReference>
<feature type="region of interest" description="Disordered" evidence="4">
    <location>
        <begin position="316"/>
        <end position="358"/>
    </location>
</feature>
<dbReference type="SUPFAM" id="SSF52467">
    <property type="entry name" value="DHS-like NAD/FAD-binding domain"/>
    <property type="match status" value="1"/>
</dbReference>
<dbReference type="Proteomes" id="UP001186944">
    <property type="component" value="Unassembled WGS sequence"/>
</dbReference>
<evidence type="ECO:0000256" key="3">
    <source>
        <dbReference type="PROSITE-ProRule" id="PRU00236"/>
    </source>
</evidence>
<feature type="domain" description="Deacetylase sirtuin-type" evidence="5">
    <location>
        <begin position="27"/>
        <end position="291"/>
    </location>
</feature>
<feature type="compositionally biased region" description="Polar residues" evidence="4">
    <location>
        <begin position="326"/>
        <end position="337"/>
    </location>
</feature>
<dbReference type="GO" id="GO:0046872">
    <property type="term" value="F:metal ion binding"/>
    <property type="evidence" value="ECO:0007669"/>
    <property type="project" value="UniProtKB-KW"/>
</dbReference>
<keyword evidence="7" id="KW-1185">Reference proteome</keyword>
<feature type="binding site" evidence="3">
    <location>
        <position position="158"/>
    </location>
    <ligand>
        <name>Zn(2+)</name>
        <dbReference type="ChEBI" id="CHEBI:29105"/>
    </ligand>
</feature>
<evidence type="ECO:0000259" key="5">
    <source>
        <dbReference type="PROSITE" id="PS50305"/>
    </source>
</evidence>
<dbReference type="PANTHER" id="PTHR11085">
    <property type="entry name" value="NAD-DEPENDENT PROTEIN DEACYLASE SIRTUIN-5, MITOCHONDRIAL-RELATED"/>
    <property type="match status" value="1"/>
</dbReference>
<name>A0AA88YKI2_PINIB</name>
<dbReference type="Gene3D" id="3.30.1600.10">
    <property type="entry name" value="SIR2/SIRT2 'Small Domain"/>
    <property type="match status" value="1"/>
</dbReference>
<feature type="active site" description="Proton acceptor" evidence="3">
    <location>
        <position position="147"/>
    </location>
</feature>
<proteinExistence type="predicted"/>
<gene>
    <name evidence="6" type="ORF">FSP39_016292</name>
</gene>
<feature type="compositionally biased region" description="Basic and acidic residues" evidence="4">
    <location>
        <begin position="316"/>
        <end position="325"/>
    </location>
</feature>
<dbReference type="PROSITE" id="PS50305">
    <property type="entry name" value="SIRTUIN"/>
    <property type="match status" value="1"/>
</dbReference>
<evidence type="ECO:0000313" key="6">
    <source>
        <dbReference type="EMBL" id="KAK3103077.1"/>
    </source>
</evidence>
<dbReference type="Pfam" id="PF02146">
    <property type="entry name" value="SIR2"/>
    <property type="match status" value="1"/>
</dbReference>
<evidence type="ECO:0000256" key="1">
    <source>
        <dbReference type="ARBA" id="ARBA00022679"/>
    </source>
</evidence>
<dbReference type="InterPro" id="IPR026591">
    <property type="entry name" value="Sirtuin_cat_small_dom_sf"/>
</dbReference>
<feature type="binding site" evidence="3">
    <location>
        <position position="184"/>
    </location>
    <ligand>
        <name>Zn(2+)</name>
        <dbReference type="ChEBI" id="CHEBI:29105"/>
    </ligand>
</feature>
<comment type="caution">
    <text evidence="6">The sequence shown here is derived from an EMBL/GenBank/DDBJ whole genome shotgun (WGS) entry which is preliminary data.</text>
</comment>
<evidence type="ECO:0000256" key="2">
    <source>
        <dbReference type="ARBA" id="ARBA00023027"/>
    </source>
</evidence>